<sequence>MSVSLYMKVCLFTLITSIRRFIARVSYPASKTSEETALPAEPNEPIGETIAPVVAATTEQAGSATVYSTTVAAAQQEDVVEVASSLVDQVLSTAMIQQSSEQVVEHNTEVVPAATEQQYQPSIGATAEHSSCLAEQVLEYVSPEHKKTQTCPSVEELVFDATNLVVAELLNADSEHMPKAKLQPELSERPEQTEQLPVENLENEHPVMDKNNKRFI</sequence>
<dbReference type="AlphaFoldDB" id="A0A8E0VNA7"/>
<protein>
    <submittedName>
        <fullName evidence="2">Uncharacterized protein</fullName>
    </submittedName>
</protein>
<dbReference type="EMBL" id="LUCM01001833">
    <property type="protein sequence ID" value="KAA0198293.1"/>
    <property type="molecule type" value="Genomic_DNA"/>
</dbReference>
<name>A0A8E0VNA7_9TREM</name>
<dbReference type="OrthoDB" id="6279672at2759"/>
<feature type="region of interest" description="Disordered" evidence="1">
    <location>
        <begin position="181"/>
        <end position="216"/>
    </location>
</feature>
<gene>
    <name evidence="2" type="ORF">FBUS_04307</name>
</gene>
<keyword evidence="3" id="KW-1185">Reference proteome</keyword>
<proteinExistence type="predicted"/>
<accession>A0A8E0VNA7</accession>
<dbReference type="Proteomes" id="UP000728185">
    <property type="component" value="Unassembled WGS sequence"/>
</dbReference>
<evidence type="ECO:0000313" key="3">
    <source>
        <dbReference type="Proteomes" id="UP000728185"/>
    </source>
</evidence>
<feature type="compositionally biased region" description="Basic and acidic residues" evidence="1">
    <location>
        <begin position="202"/>
        <end position="216"/>
    </location>
</feature>
<evidence type="ECO:0000313" key="2">
    <source>
        <dbReference type="EMBL" id="KAA0198293.1"/>
    </source>
</evidence>
<organism evidence="2 3">
    <name type="scientific">Fasciolopsis buskii</name>
    <dbReference type="NCBI Taxonomy" id="27845"/>
    <lineage>
        <taxon>Eukaryota</taxon>
        <taxon>Metazoa</taxon>
        <taxon>Spiralia</taxon>
        <taxon>Lophotrochozoa</taxon>
        <taxon>Platyhelminthes</taxon>
        <taxon>Trematoda</taxon>
        <taxon>Digenea</taxon>
        <taxon>Plagiorchiida</taxon>
        <taxon>Echinostomata</taxon>
        <taxon>Echinostomatoidea</taxon>
        <taxon>Fasciolidae</taxon>
        <taxon>Fasciolopsis</taxon>
    </lineage>
</organism>
<evidence type="ECO:0000256" key="1">
    <source>
        <dbReference type="SAM" id="MobiDB-lite"/>
    </source>
</evidence>
<reference evidence="2" key="1">
    <citation type="submission" date="2019-05" db="EMBL/GenBank/DDBJ databases">
        <title>Annotation for the trematode Fasciolopsis buski.</title>
        <authorList>
            <person name="Choi Y.-J."/>
        </authorList>
    </citation>
    <scope>NUCLEOTIDE SEQUENCE</scope>
    <source>
        <strain evidence="2">HT</strain>
        <tissue evidence="2">Whole worm</tissue>
    </source>
</reference>
<comment type="caution">
    <text evidence="2">The sequence shown here is derived from an EMBL/GenBank/DDBJ whole genome shotgun (WGS) entry which is preliminary data.</text>
</comment>